<gene>
    <name evidence="1" type="ordered locus">gll0608</name>
</gene>
<dbReference type="HOGENOM" id="CLU_173926_0_0_3"/>
<keyword evidence="2" id="KW-1185">Reference proteome</keyword>
<name>Q7NN07_GLOVI</name>
<accession>Q7NN07</accession>
<dbReference type="EMBL" id="BA000045">
    <property type="protein sequence ID" value="BAC88549.1"/>
    <property type="molecule type" value="Genomic_DNA"/>
</dbReference>
<dbReference type="STRING" id="251221.gene:10758082"/>
<evidence type="ECO:0000313" key="2">
    <source>
        <dbReference type="Proteomes" id="UP000000557"/>
    </source>
</evidence>
<evidence type="ECO:0000313" key="1">
    <source>
        <dbReference type="EMBL" id="BAC88549.1"/>
    </source>
</evidence>
<sequence>MPEKALFEPAGLLFSIQIGCLLRRDMIQPRHCPLCTRLLRSVAVIEDGLLHCEWDGTFHWDGQARRLRNLKSQQIWHLDVAGRVINPTRVQAVPEPRLHRRPIYLPKLP</sequence>
<dbReference type="AlphaFoldDB" id="Q7NN07"/>
<reference evidence="1 2" key="2">
    <citation type="journal article" date="2003" name="DNA Res.">
        <title>Complete genome structure of Gloeobacter violaceus PCC 7421, a cyanobacterium that lacks thylakoids (supplement).</title>
        <authorList>
            <person name="Nakamura Y."/>
            <person name="Kaneko T."/>
            <person name="Sato S."/>
            <person name="Mimuro M."/>
            <person name="Miyashita H."/>
            <person name="Tsuchiya T."/>
            <person name="Sasamoto S."/>
            <person name="Watanabe A."/>
            <person name="Kawashima K."/>
            <person name="Kishida Y."/>
            <person name="Kiyokawa C."/>
            <person name="Kohara M."/>
            <person name="Matsumoto M."/>
            <person name="Matsuno A."/>
            <person name="Nakazaki N."/>
            <person name="Shimpo S."/>
            <person name="Takeuchi C."/>
            <person name="Yamada M."/>
            <person name="Tabata S."/>
        </authorList>
    </citation>
    <scope>NUCLEOTIDE SEQUENCE [LARGE SCALE GENOMIC DNA]</scope>
    <source>
        <strain evidence="2">ATCC 29082 / PCC 7421</strain>
    </source>
</reference>
<organism evidence="1 2">
    <name type="scientific">Gloeobacter violaceus (strain ATCC 29082 / PCC 7421)</name>
    <dbReference type="NCBI Taxonomy" id="251221"/>
    <lineage>
        <taxon>Bacteria</taxon>
        <taxon>Bacillati</taxon>
        <taxon>Cyanobacteriota</taxon>
        <taxon>Cyanophyceae</taxon>
        <taxon>Gloeobacterales</taxon>
        <taxon>Gloeobacteraceae</taxon>
        <taxon>Gloeobacter</taxon>
    </lineage>
</organism>
<dbReference type="InParanoid" id="Q7NN07"/>
<reference evidence="1 2" key="1">
    <citation type="journal article" date="2003" name="DNA Res.">
        <title>Complete genome structure of Gloeobacter violaceus PCC 7421, a cyanobacterium that lacks thylakoids.</title>
        <authorList>
            <person name="Nakamura Y."/>
            <person name="Kaneko T."/>
            <person name="Sato S."/>
            <person name="Mimuro M."/>
            <person name="Miyashita H."/>
            <person name="Tsuchiya T."/>
            <person name="Sasamoto S."/>
            <person name="Watanabe A."/>
            <person name="Kawashima K."/>
            <person name="Kishida Y."/>
            <person name="Kiyokawa C."/>
            <person name="Kohara M."/>
            <person name="Matsumoto M."/>
            <person name="Matsuno A."/>
            <person name="Nakazaki N."/>
            <person name="Shimpo S."/>
            <person name="Takeuchi C."/>
            <person name="Yamada M."/>
            <person name="Tabata S."/>
        </authorList>
    </citation>
    <scope>NUCLEOTIDE SEQUENCE [LARGE SCALE GENOMIC DNA]</scope>
    <source>
        <strain evidence="2">ATCC 29082 / PCC 7421</strain>
    </source>
</reference>
<protein>
    <submittedName>
        <fullName evidence="1">Gll0608 protein</fullName>
    </submittedName>
</protein>
<proteinExistence type="predicted"/>
<dbReference type="EnsemblBacteria" id="BAC88549">
    <property type="protein sequence ID" value="BAC88549"/>
    <property type="gene ID" value="BAC88549"/>
</dbReference>
<dbReference type="Proteomes" id="UP000000557">
    <property type="component" value="Chromosome"/>
</dbReference>
<dbReference type="KEGG" id="gvi:gll0608"/>